<evidence type="ECO:0000313" key="2">
    <source>
        <dbReference type="Proteomes" id="UP000236291"/>
    </source>
</evidence>
<dbReference type="AlphaFoldDB" id="A0A2K3KKS6"/>
<accession>A0A2K3KKS6</accession>
<dbReference type="EMBL" id="ASHM01199701">
    <property type="protein sequence ID" value="PNX66859.1"/>
    <property type="molecule type" value="Genomic_DNA"/>
</dbReference>
<comment type="caution">
    <text evidence="1">The sequence shown here is derived from an EMBL/GenBank/DDBJ whole genome shotgun (WGS) entry which is preliminary data.</text>
</comment>
<evidence type="ECO:0000313" key="1">
    <source>
        <dbReference type="EMBL" id="PNX66859.1"/>
    </source>
</evidence>
<gene>
    <name evidence="1" type="ORF">L195_g063249</name>
</gene>
<organism evidence="1 2">
    <name type="scientific">Trifolium pratense</name>
    <name type="common">Red clover</name>
    <dbReference type="NCBI Taxonomy" id="57577"/>
    <lineage>
        <taxon>Eukaryota</taxon>
        <taxon>Viridiplantae</taxon>
        <taxon>Streptophyta</taxon>
        <taxon>Embryophyta</taxon>
        <taxon>Tracheophyta</taxon>
        <taxon>Spermatophyta</taxon>
        <taxon>Magnoliopsida</taxon>
        <taxon>eudicotyledons</taxon>
        <taxon>Gunneridae</taxon>
        <taxon>Pentapetalae</taxon>
        <taxon>rosids</taxon>
        <taxon>fabids</taxon>
        <taxon>Fabales</taxon>
        <taxon>Fabaceae</taxon>
        <taxon>Papilionoideae</taxon>
        <taxon>50 kb inversion clade</taxon>
        <taxon>NPAAA clade</taxon>
        <taxon>Hologalegina</taxon>
        <taxon>IRL clade</taxon>
        <taxon>Trifolieae</taxon>
        <taxon>Trifolium</taxon>
    </lineage>
</organism>
<name>A0A2K3KKS6_TRIPR</name>
<proteinExistence type="predicted"/>
<dbReference type="Proteomes" id="UP000236291">
    <property type="component" value="Unassembled WGS sequence"/>
</dbReference>
<reference evidence="1 2" key="1">
    <citation type="journal article" date="2014" name="Am. J. Bot.">
        <title>Genome assembly and annotation for red clover (Trifolium pratense; Fabaceae).</title>
        <authorList>
            <person name="Istvanek J."/>
            <person name="Jaros M."/>
            <person name="Krenek A."/>
            <person name="Repkova J."/>
        </authorList>
    </citation>
    <scope>NUCLEOTIDE SEQUENCE [LARGE SCALE GENOMIC DNA]</scope>
    <source>
        <strain evidence="2">cv. Tatra</strain>
        <tissue evidence="1">Young leaves</tissue>
    </source>
</reference>
<sequence>MELLSDLITRGVAPAHARREEKKNNYAGGVELSLAA</sequence>
<protein>
    <submittedName>
        <fullName evidence="1">Uncharacterized protein</fullName>
    </submittedName>
</protein>
<reference evidence="1 2" key="2">
    <citation type="journal article" date="2017" name="Front. Plant Sci.">
        <title>Gene Classification and Mining of Molecular Markers Useful in Red Clover (Trifolium pratense) Breeding.</title>
        <authorList>
            <person name="Istvanek J."/>
            <person name="Dluhosova J."/>
            <person name="Dluhos P."/>
            <person name="Patkova L."/>
            <person name="Nedelnik J."/>
            <person name="Repkova J."/>
        </authorList>
    </citation>
    <scope>NUCLEOTIDE SEQUENCE [LARGE SCALE GENOMIC DNA]</scope>
    <source>
        <strain evidence="2">cv. Tatra</strain>
        <tissue evidence="1">Young leaves</tissue>
    </source>
</reference>